<protein>
    <submittedName>
        <fullName evidence="13">Methyl-accepting transducer domain-containing protein</fullName>
    </submittedName>
</protein>
<dbReference type="InterPro" id="IPR004090">
    <property type="entry name" value="Chemotax_Me-accpt_rcpt"/>
</dbReference>
<evidence type="ECO:0000256" key="2">
    <source>
        <dbReference type="ARBA" id="ARBA00022475"/>
    </source>
</evidence>
<dbReference type="PANTHER" id="PTHR32089">
    <property type="entry name" value="METHYL-ACCEPTING CHEMOTAXIS PROTEIN MCPB"/>
    <property type="match status" value="1"/>
</dbReference>
<organism evidence="13 14">
    <name type="scientific">Nitrospira defluvii</name>
    <dbReference type="NCBI Taxonomy" id="330214"/>
    <lineage>
        <taxon>Bacteria</taxon>
        <taxon>Pseudomonadati</taxon>
        <taxon>Nitrospirota</taxon>
        <taxon>Nitrospiria</taxon>
        <taxon>Nitrospirales</taxon>
        <taxon>Nitrospiraceae</taxon>
        <taxon>Nitrospira</taxon>
    </lineage>
</organism>
<keyword evidence="7 11" id="KW-0472">Membrane</keyword>
<keyword evidence="2" id="KW-1003">Cell membrane</keyword>
<dbReference type="SUPFAM" id="SSF58104">
    <property type="entry name" value="Methyl-accepting chemotaxis protein (MCP) signaling domain"/>
    <property type="match status" value="1"/>
</dbReference>
<evidence type="ECO:0000256" key="10">
    <source>
        <dbReference type="PROSITE-ProRule" id="PRU00284"/>
    </source>
</evidence>
<evidence type="ECO:0000256" key="11">
    <source>
        <dbReference type="SAM" id="Phobius"/>
    </source>
</evidence>
<comment type="similarity">
    <text evidence="9">Belongs to the methyl-accepting chemotaxis (MCP) protein family.</text>
</comment>
<dbReference type="SMART" id="SM00283">
    <property type="entry name" value="MA"/>
    <property type="match status" value="1"/>
</dbReference>
<feature type="transmembrane region" description="Helical" evidence="11">
    <location>
        <begin position="6"/>
        <end position="23"/>
    </location>
</feature>
<keyword evidence="8 10" id="KW-0807">Transducer</keyword>
<evidence type="ECO:0000313" key="13">
    <source>
        <dbReference type="EMBL" id="CAE6776183.1"/>
    </source>
</evidence>
<evidence type="ECO:0000256" key="6">
    <source>
        <dbReference type="ARBA" id="ARBA00022989"/>
    </source>
</evidence>
<dbReference type="Gene3D" id="1.10.287.950">
    <property type="entry name" value="Methyl-accepting chemotaxis protein"/>
    <property type="match status" value="1"/>
</dbReference>
<name>A0ABN7LYV0_9BACT</name>
<reference evidence="13 14" key="1">
    <citation type="submission" date="2021-02" db="EMBL/GenBank/DDBJ databases">
        <authorList>
            <person name="Han P."/>
        </authorList>
    </citation>
    <scope>NUCLEOTIDE SEQUENCE [LARGE SCALE GENOMIC DNA]</scope>
    <source>
        <strain evidence="13">Candidatus Nitrospira sp. ZN2</strain>
    </source>
</reference>
<gene>
    <name evidence="13" type="ORF">NSPZN2_40528</name>
</gene>
<comment type="subcellular location">
    <subcellularLocation>
        <location evidence="1">Cell membrane</location>
        <topology evidence="1">Multi-pass membrane protein</topology>
    </subcellularLocation>
</comment>
<evidence type="ECO:0000256" key="9">
    <source>
        <dbReference type="ARBA" id="ARBA00029447"/>
    </source>
</evidence>
<evidence type="ECO:0000256" key="5">
    <source>
        <dbReference type="ARBA" id="ARBA00022692"/>
    </source>
</evidence>
<evidence type="ECO:0000256" key="3">
    <source>
        <dbReference type="ARBA" id="ARBA00022481"/>
    </source>
</evidence>
<dbReference type="PROSITE" id="PS50111">
    <property type="entry name" value="CHEMOTAXIS_TRANSDUC_2"/>
    <property type="match status" value="1"/>
</dbReference>
<dbReference type="InterPro" id="IPR004089">
    <property type="entry name" value="MCPsignal_dom"/>
</dbReference>
<dbReference type="PANTHER" id="PTHR32089:SF39">
    <property type="entry name" value="METHYL-ACCEPTING CHEMOTAXIS PROTEIN HLYB"/>
    <property type="match status" value="1"/>
</dbReference>
<dbReference type="Pfam" id="PF00015">
    <property type="entry name" value="MCPsignal"/>
    <property type="match status" value="1"/>
</dbReference>
<evidence type="ECO:0000256" key="4">
    <source>
        <dbReference type="ARBA" id="ARBA00022500"/>
    </source>
</evidence>
<dbReference type="EMBL" id="CAJNBJ010000017">
    <property type="protein sequence ID" value="CAE6776183.1"/>
    <property type="molecule type" value="Genomic_DNA"/>
</dbReference>
<evidence type="ECO:0000256" key="8">
    <source>
        <dbReference type="ARBA" id="ARBA00023224"/>
    </source>
</evidence>
<dbReference type="Proteomes" id="UP000675880">
    <property type="component" value="Unassembled WGS sequence"/>
</dbReference>
<evidence type="ECO:0000259" key="12">
    <source>
        <dbReference type="PROSITE" id="PS50111"/>
    </source>
</evidence>
<evidence type="ECO:0000313" key="14">
    <source>
        <dbReference type="Proteomes" id="UP000675880"/>
    </source>
</evidence>
<accession>A0ABN7LYV0</accession>
<keyword evidence="3" id="KW-0488">Methylation</keyword>
<proteinExistence type="inferred from homology"/>
<keyword evidence="5 11" id="KW-0812">Transmembrane</keyword>
<evidence type="ECO:0000256" key="7">
    <source>
        <dbReference type="ARBA" id="ARBA00023136"/>
    </source>
</evidence>
<keyword evidence="6 11" id="KW-1133">Transmembrane helix</keyword>
<sequence length="372" mass="40963">MILDWLYVVCAFCAGTCLSWVWFRRGSVASTNEVQSTQDVMLKDQAERTVLWEQLGHSMMPLVLILNAQMKSVIHQTEEAATDLGQRFSMIASRATAQGKEFMTLYGGGGELNLDTVLKTTDTMLEGFVSDVMKSSEMALNIATIMDEVERSTKAITGMIGEIQFIADQTRLLALNAAIEAARAGEHGRGFAVVADEVTKLANRSGQAASSINTMVKDVQRSTTHAMSTVESLASVDLSKTLSIKHRLDQMTRSLAERNKTLHSAIMNSKSHADELAQDVGKIIMALQFQDITRQKLEHVIEPLTEVREVMDALIQGQSRDQVAAKLGILARLDKSYTMEEERALFHQSTNGQFTRASQTVAPAEDANVTLF</sequence>
<comment type="caution">
    <text evidence="13">The sequence shown here is derived from an EMBL/GenBank/DDBJ whole genome shotgun (WGS) entry which is preliminary data.</text>
</comment>
<keyword evidence="14" id="KW-1185">Reference proteome</keyword>
<feature type="domain" description="Methyl-accepting transducer" evidence="12">
    <location>
        <begin position="141"/>
        <end position="232"/>
    </location>
</feature>
<evidence type="ECO:0000256" key="1">
    <source>
        <dbReference type="ARBA" id="ARBA00004651"/>
    </source>
</evidence>
<dbReference type="PRINTS" id="PR00260">
    <property type="entry name" value="CHEMTRNSDUCR"/>
</dbReference>
<keyword evidence="4" id="KW-0145">Chemotaxis</keyword>